<feature type="binding site" evidence="7">
    <location>
        <begin position="119"/>
        <end position="126"/>
    </location>
    <ligand>
        <name>ATP</name>
        <dbReference type="ChEBI" id="CHEBI:30616"/>
    </ligand>
</feature>
<evidence type="ECO:0000256" key="1">
    <source>
        <dbReference type="ARBA" id="ARBA00007310"/>
    </source>
</evidence>
<dbReference type="PANTHER" id="PTHR47968:SF18">
    <property type="entry name" value="KINESIN-LIKE PROTEIN KIN-7F"/>
    <property type="match status" value="1"/>
</dbReference>
<accession>A0AAQ3QCG5</accession>
<dbReference type="InterPro" id="IPR001752">
    <property type="entry name" value="Kinesin_motor_dom"/>
</dbReference>
<protein>
    <submittedName>
        <fullName evidence="11">Kinesin-like protein KIN-7F</fullName>
    </submittedName>
</protein>
<keyword evidence="3 7" id="KW-0547">Nucleotide-binding</keyword>
<dbReference type="PROSITE" id="PS00411">
    <property type="entry name" value="KINESIN_MOTOR_1"/>
    <property type="match status" value="1"/>
</dbReference>
<dbReference type="InterPro" id="IPR027417">
    <property type="entry name" value="P-loop_NTPase"/>
</dbReference>
<feature type="region of interest" description="Disordered" evidence="9">
    <location>
        <begin position="1"/>
        <end position="28"/>
    </location>
</feature>
<reference evidence="11 12" key="1">
    <citation type="submission" date="2023-10" db="EMBL/GenBank/DDBJ databases">
        <title>Chromosome-scale genome assembly provides insights into flower coloration mechanisms of Canna indica.</title>
        <authorList>
            <person name="Li C."/>
        </authorList>
    </citation>
    <scope>NUCLEOTIDE SEQUENCE [LARGE SCALE GENOMIC DNA]</scope>
    <source>
        <tissue evidence="11">Flower</tissue>
    </source>
</reference>
<evidence type="ECO:0000256" key="7">
    <source>
        <dbReference type="PROSITE-ProRule" id="PRU00283"/>
    </source>
</evidence>
<dbReference type="SMART" id="SM00129">
    <property type="entry name" value="KISc"/>
    <property type="match status" value="1"/>
</dbReference>
<evidence type="ECO:0000256" key="6">
    <source>
        <dbReference type="ARBA" id="ARBA00023175"/>
    </source>
</evidence>
<dbReference type="InterPro" id="IPR019821">
    <property type="entry name" value="Kinesin_motor_CS"/>
</dbReference>
<dbReference type="SUPFAM" id="SSF52540">
    <property type="entry name" value="P-loop containing nucleoside triphosphate hydrolases"/>
    <property type="match status" value="1"/>
</dbReference>
<keyword evidence="12" id="KW-1185">Reference proteome</keyword>
<feature type="compositionally biased region" description="Basic and acidic residues" evidence="9">
    <location>
        <begin position="8"/>
        <end position="17"/>
    </location>
</feature>
<dbReference type="CDD" id="cd01374">
    <property type="entry name" value="KISc_CENP_E"/>
    <property type="match status" value="1"/>
</dbReference>
<dbReference type="PRINTS" id="PR00380">
    <property type="entry name" value="KINESINHEAVY"/>
</dbReference>
<evidence type="ECO:0000313" key="11">
    <source>
        <dbReference type="EMBL" id="WOL07566.1"/>
    </source>
</evidence>
<dbReference type="AlphaFoldDB" id="A0AAQ3QCG5"/>
<organism evidence="11 12">
    <name type="scientific">Canna indica</name>
    <name type="common">Indian-shot</name>
    <dbReference type="NCBI Taxonomy" id="4628"/>
    <lineage>
        <taxon>Eukaryota</taxon>
        <taxon>Viridiplantae</taxon>
        <taxon>Streptophyta</taxon>
        <taxon>Embryophyta</taxon>
        <taxon>Tracheophyta</taxon>
        <taxon>Spermatophyta</taxon>
        <taxon>Magnoliopsida</taxon>
        <taxon>Liliopsida</taxon>
        <taxon>Zingiberales</taxon>
        <taxon>Cannaceae</taxon>
        <taxon>Canna</taxon>
    </lineage>
</organism>
<evidence type="ECO:0000313" key="12">
    <source>
        <dbReference type="Proteomes" id="UP001327560"/>
    </source>
</evidence>
<dbReference type="GO" id="GO:0007018">
    <property type="term" value="P:microtubule-based movement"/>
    <property type="evidence" value="ECO:0007669"/>
    <property type="project" value="InterPro"/>
</dbReference>
<feature type="region of interest" description="Disordered" evidence="9">
    <location>
        <begin position="1033"/>
        <end position="1065"/>
    </location>
</feature>
<comment type="similarity">
    <text evidence="1">Belongs to the TRAFAC class myosin-kinesin ATPase superfamily. Kinesin family. KIN-7 subfamily.</text>
</comment>
<dbReference type="Pfam" id="PF11995">
    <property type="entry name" value="DUF3490"/>
    <property type="match status" value="1"/>
</dbReference>
<keyword evidence="2" id="KW-0493">Microtubule</keyword>
<gene>
    <name evidence="11" type="ORF">Cni_G16310</name>
</gene>
<dbReference type="GO" id="GO:0005874">
    <property type="term" value="C:microtubule"/>
    <property type="evidence" value="ECO:0007669"/>
    <property type="project" value="UniProtKB-KW"/>
</dbReference>
<proteinExistence type="inferred from homology"/>
<keyword evidence="6 7" id="KW-0505">Motor protein</keyword>
<name>A0AAQ3QCG5_9LILI</name>
<evidence type="ECO:0000256" key="5">
    <source>
        <dbReference type="ARBA" id="ARBA00023054"/>
    </source>
</evidence>
<evidence type="ECO:0000256" key="2">
    <source>
        <dbReference type="ARBA" id="ARBA00022701"/>
    </source>
</evidence>
<dbReference type="GO" id="GO:0003777">
    <property type="term" value="F:microtubule motor activity"/>
    <property type="evidence" value="ECO:0007669"/>
    <property type="project" value="InterPro"/>
</dbReference>
<evidence type="ECO:0000256" key="4">
    <source>
        <dbReference type="ARBA" id="ARBA00022840"/>
    </source>
</evidence>
<dbReference type="PROSITE" id="PS50067">
    <property type="entry name" value="KINESIN_MOTOR_2"/>
    <property type="match status" value="1"/>
</dbReference>
<feature type="coiled-coil region" evidence="8">
    <location>
        <begin position="364"/>
        <end position="418"/>
    </location>
</feature>
<dbReference type="Proteomes" id="UP001327560">
    <property type="component" value="Chromosome 5"/>
</dbReference>
<evidence type="ECO:0000256" key="3">
    <source>
        <dbReference type="ARBA" id="ARBA00022741"/>
    </source>
</evidence>
<dbReference type="InterPro" id="IPR036961">
    <property type="entry name" value="Kinesin_motor_dom_sf"/>
</dbReference>
<evidence type="ECO:0000256" key="8">
    <source>
        <dbReference type="SAM" id="Coils"/>
    </source>
</evidence>
<dbReference type="FunFam" id="3.40.850.10:FF:000016">
    <property type="entry name" value="Kinesin-like protein"/>
    <property type="match status" value="1"/>
</dbReference>
<dbReference type="GO" id="GO:0008017">
    <property type="term" value="F:microtubule binding"/>
    <property type="evidence" value="ECO:0007669"/>
    <property type="project" value="InterPro"/>
</dbReference>
<feature type="domain" description="Kinesin motor" evidence="10">
    <location>
        <begin position="33"/>
        <end position="355"/>
    </location>
</feature>
<dbReference type="EMBL" id="CP136894">
    <property type="protein sequence ID" value="WOL07566.1"/>
    <property type="molecule type" value="Genomic_DNA"/>
</dbReference>
<dbReference type="Pfam" id="PF00225">
    <property type="entry name" value="Kinesin"/>
    <property type="match status" value="1"/>
</dbReference>
<dbReference type="Gene3D" id="3.40.850.10">
    <property type="entry name" value="Kinesin motor domain"/>
    <property type="match status" value="1"/>
</dbReference>
<sequence length="1079" mass="121144">MGAVGGEELVRWEKMEEGSEASPGASGGGKMEKIFVSVRLRPLSDKEVAANDPCDWECINETTIIFRNSFPERSMIPTAYTFDRVFRSDCTTKQVYEEGAKEVALSVVSGINSTIFAYGQTSSGKTYTMTGITEYTAADIYEYIHKHEERAFVLKFSAIEIYNEAVKDLLSTDSTPLRLLDDPEKGTVIEKLIEETLRDWNHLKELISVCEGQRKIGETSLNEASSRSHQILRLTIESSTREFLGKGNSSTLAASVNFVDLAGSERASQALSAGARLKEGCHINRSLLTLGTVIRKLSKGRNGHIPYRDSKLTRILQPSLGGNARTAIICTMCPARSHIEQSRNTLLFASCAKEVVTNAQVNIVMSDKALVKQLQKELARLESELRYSGISPSIEALLKEKDAQIRKMEYDIRDLVQQRDLAHSRLDGLMQDVGKDGSLKQWEESSQTSFLNAPYAYEDLLSVSECSYDCSSTKFATSSHQKHLQTLSNPGALSPRHSITNPDLVALSRNQGKEDNEGNLHGDFEEVCKEVRCIEMNESQRNGDSNYLLTEESNGLEHQNTISSEQLHGNHKPDRPSDTGSLSADPVTLEQHLQNVRKTLLNLVKAYPDGSSPWSSWHDPSFRALPFSRSRSCRSTLMSSSSWLQEDSTPPSISLKEFPGRPEGFQSKPVALNFGAQLTKLSIRGSQNSDDSSSFNSQKLLNPEVSSDIDTRTLNNSGELEEMAQVHHKKQLINDQETEWNVVEDVGAQGIAKDVGSESTQSPSRWPQEFEKQQEEIIELWHDCNVSLVHRTYFYMLFKGDPTDSIYMEVELRRLSFLKKSLSRASVDKTAALGQRTTSSSSLKLLRRERDMLCRQMQKILSAAERESLYVKWGIALDSKQRKLQLARCLWSDTKDLEHVRESASIVARLIGLLEQGQALKEMFGLSFSPQHPSSRRAYSWKYGLSSRKCLNNYEEEHQIERKRASLRASLRGGNLRKRASLRGRDYTRERLSSQPPSSAICIIFIFTGVVIERRRQEVLHISAKFTSKYPSGFARRNSSSRDRQTSSLTQLKKPLGSSSKSSRSQLHYRCGEEVVVDL</sequence>
<dbReference type="PANTHER" id="PTHR47968">
    <property type="entry name" value="CENTROMERE PROTEIN E"/>
    <property type="match status" value="1"/>
</dbReference>
<keyword evidence="5 8" id="KW-0175">Coiled coil</keyword>
<evidence type="ECO:0000259" key="10">
    <source>
        <dbReference type="PROSITE" id="PS50067"/>
    </source>
</evidence>
<dbReference type="InterPro" id="IPR027640">
    <property type="entry name" value="Kinesin-like_fam"/>
</dbReference>
<dbReference type="InterPro" id="IPR021881">
    <property type="entry name" value="NACK_C"/>
</dbReference>
<dbReference type="GO" id="GO:0005524">
    <property type="term" value="F:ATP binding"/>
    <property type="evidence" value="ECO:0007669"/>
    <property type="project" value="UniProtKB-UniRule"/>
</dbReference>
<keyword evidence="4 7" id="KW-0067">ATP-binding</keyword>
<evidence type="ECO:0000256" key="9">
    <source>
        <dbReference type="SAM" id="MobiDB-lite"/>
    </source>
</evidence>